<evidence type="ECO:0000256" key="2">
    <source>
        <dbReference type="ARBA" id="ARBA00023125"/>
    </source>
</evidence>
<dbReference type="SMART" id="SM00674">
    <property type="entry name" value="CENPB"/>
    <property type="match status" value="1"/>
</dbReference>
<evidence type="ECO:0000259" key="3">
    <source>
        <dbReference type="PROSITE" id="PS51253"/>
    </source>
</evidence>
<dbReference type="InterPro" id="IPR050863">
    <property type="entry name" value="CenT-Element_Derived"/>
</dbReference>
<sequence>MSQLNKRINKRALGEPVTEPVLQAKAKQFHASLNVDSKFSASNGWLARFKKRHVIKCLNIKGAKLSANEDDTSAFREGLKAFLENHGYKLDNIFPPKLLCRNETEAPGRKASKDRVTIQICSNASIHLNLRPPAHFSSTELNEIDPQFIVVYLAPNVTSLIKMDQFVISALKRRYKTMFLNELLAKEFEEKGSVDEFIKKWNLRDCFHLLQNAWDSVTIDTLKNSWKNLLQFHLDGPVQKQTVAGLLEMILSIPGCGEMSLKEVENWIDKDQYEPPY</sequence>
<dbReference type="AlphaFoldDB" id="A0AAV8XFZ9"/>
<protein>
    <recommendedName>
        <fullName evidence="3">HTH CENPB-type domain-containing protein</fullName>
    </recommendedName>
</protein>
<evidence type="ECO:0000313" key="5">
    <source>
        <dbReference type="Proteomes" id="UP001162162"/>
    </source>
</evidence>
<dbReference type="PROSITE" id="PS51253">
    <property type="entry name" value="HTH_CENPB"/>
    <property type="match status" value="1"/>
</dbReference>
<keyword evidence="5" id="KW-1185">Reference proteome</keyword>
<dbReference type="Pfam" id="PF03184">
    <property type="entry name" value="DDE_1"/>
    <property type="match status" value="1"/>
</dbReference>
<dbReference type="PANTHER" id="PTHR19303">
    <property type="entry name" value="TRANSPOSON"/>
    <property type="match status" value="1"/>
</dbReference>
<proteinExistence type="predicted"/>
<dbReference type="InterPro" id="IPR009057">
    <property type="entry name" value="Homeodomain-like_sf"/>
</dbReference>
<comment type="caution">
    <text evidence="4">The sequence shown here is derived from an EMBL/GenBank/DDBJ whole genome shotgun (WGS) entry which is preliminary data.</text>
</comment>
<gene>
    <name evidence="4" type="ORF">NQ318_000102</name>
</gene>
<evidence type="ECO:0000313" key="4">
    <source>
        <dbReference type="EMBL" id="KAJ8937433.1"/>
    </source>
</evidence>
<reference evidence="4" key="1">
    <citation type="journal article" date="2023" name="Insect Mol. Biol.">
        <title>Genome sequencing provides insights into the evolution of gene families encoding plant cell wall-degrading enzymes in longhorned beetles.</title>
        <authorList>
            <person name="Shin N.R."/>
            <person name="Okamura Y."/>
            <person name="Kirsch R."/>
            <person name="Pauchet Y."/>
        </authorList>
    </citation>
    <scope>NUCLEOTIDE SEQUENCE</scope>
    <source>
        <strain evidence="4">AMC_N1</strain>
    </source>
</reference>
<feature type="domain" description="HTH CENPB-type" evidence="3">
    <location>
        <begin position="1"/>
        <end position="59"/>
    </location>
</feature>
<dbReference type="Proteomes" id="UP001162162">
    <property type="component" value="Unassembled WGS sequence"/>
</dbReference>
<dbReference type="Pfam" id="PF03221">
    <property type="entry name" value="HTH_Tnp_Tc5"/>
    <property type="match status" value="1"/>
</dbReference>
<dbReference type="InterPro" id="IPR006600">
    <property type="entry name" value="HTH_CenpB_DNA-bd_dom"/>
</dbReference>
<evidence type="ECO:0000256" key="1">
    <source>
        <dbReference type="ARBA" id="ARBA00004123"/>
    </source>
</evidence>
<keyword evidence="2" id="KW-0238">DNA-binding</keyword>
<dbReference type="EMBL" id="JAPWTK010000653">
    <property type="protein sequence ID" value="KAJ8937433.1"/>
    <property type="molecule type" value="Genomic_DNA"/>
</dbReference>
<dbReference type="PANTHER" id="PTHR19303:SF73">
    <property type="entry name" value="PROTEIN PDC2"/>
    <property type="match status" value="1"/>
</dbReference>
<dbReference type="GO" id="GO:0005634">
    <property type="term" value="C:nucleus"/>
    <property type="evidence" value="ECO:0007669"/>
    <property type="project" value="UniProtKB-SubCell"/>
</dbReference>
<comment type="subcellular location">
    <subcellularLocation>
        <location evidence="1">Nucleus</location>
    </subcellularLocation>
</comment>
<accession>A0AAV8XFZ9</accession>
<dbReference type="InterPro" id="IPR004875">
    <property type="entry name" value="DDE_SF_endonuclease_dom"/>
</dbReference>
<dbReference type="SUPFAM" id="SSF46689">
    <property type="entry name" value="Homeodomain-like"/>
    <property type="match status" value="1"/>
</dbReference>
<dbReference type="Gene3D" id="1.10.10.60">
    <property type="entry name" value="Homeodomain-like"/>
    <property type="match status" value="1"/>
</dbReference>
<dbReference type="GO" id="GO:0003677">
    <property type="term" value="F:DNA binding"/>
    <property type="evidence" value="ECO:0007669"/>
    <property type="project" value="UniProtKB-KW"/>
</dbReference>
<name>A0AAV8XFZ9_9CUCU</name>
<organism evidence="4 5">
    <name type="scientific">Aromia moschata</name>
    <dbReference type="NCBI Taxonomy" id="1265417"/>
    <lineage>
        <taxon>Eukaryota</taxon>
        <taxon>Metazoa</taxon>
        <taxon>Ecdysozoa</taxon>
        <taxon>Arthropoda</taxon>
        <taxon>Hexapoda</taxon>
        <taxon>Insecta</taxon>
        <taxon>Pterygota</taxon>
        <taxon>Neoptera</taxon>
        <taxon>Endopterygota</taxon>
        <taxon>Coleoptera</taxon>
        <taxon>Polyphaga</taxon>
        <taxon>Cucujiformia</taxon>
        <taxon>Chrysomeloidea</taxon>
        <taxon>Cerambycidae</taxon>
        <taxon>Cerambycinae</taxon>
        <taxon>Callichromatini</taxon>
        <taxon>Aromia</taxon>
    </lineage>
</organism>